<dbReference type="SMART" id="SM00997">
    <property type="entry name" value="AdoHcyase_NAD"/>
    <property type="match status" value="1"/>
</dbReference>
<dbReference type="InterPro" id="IPR015878">
    <property type="entry name" value="Ado_hCys_hydrolase_NAD-bd"/>
</dbReference>
<feature type="domain" description="S-adenosyl-L-homocysteine hydrolase NAD binding" evidence="1">
    <location>
        <begin position="133"/>
        <end position="271"/>
    </location>
</feature>
<protein>
    <submittedName>
        <fullName evidence="2">Dipicolinate synthase subunit A</fullName>
    </submittedName>
</protein>
<dbReference type="InterPro" id="IPR036291">
    <property type="entry name" value="NAD(P)-bd_dom_sf"/>
</dbReference>
<dbReference type="InterPro" id="IPR031629">
    <property type="entry name" value="DpaA_N"/>
</dbReference>
<dbReference type="AlphaFoldDB" id="A0A1M7PI47"/>
<dbReference type="Pfam" id="PF16924">
    <property type="entry name" value="DpaA_N"/>
    <property type="match status" value="1"/>
</dbReference>
<dbReference type="EMBL" id="FRCZ01000004">
    <property type="protein sequence ID" value="SHN16805.1"/>
    <property type="molecule type" value="Genomic_DNA"/>
</dbReference>
<evidence type="ECO:0000259" key="1">
    <source>
        <dbReference type="SMART" id="SM00997"/>
    </source>
</evidence>
<dbReference type="Proteomes" id="UP000184184">
    <property type="component" value="Unassembled WGS sequence"/>
</dbReference>
<dbReference type="InterPro" id="IPR014215">
    <property type="entry name" value="Dipicolinic_acid_synth_A"/>
</dbReference>
<organism evidence="2 3">
    <name type="scientific">Gracilibacillus kekensis</name>
    <dbReference type="NCBI Taxonomy" id="1027249"/>
    <lineage>
        <taxon>Bacteria</taxon>
        <taxon>Bacillati</taxon>
        <taxon>Bacillota</taxon>
        <taxon>Bacilli</taxon>
        <taxon>Bacillales</taxon>
        <taxon>Bacillaceae</taxon>
        <taxon>Gracilibacillus</taxon>
    </lineage>
</organism>
<dbReference type="Pfam" id="PF01262">
    <property type="entry name" value="AlaDh_PNT_C"/>
    <property type="match status" value="1"/>
</dbReference>
<accession>A0A1M7PI47</accession>
<dbReference type="SUPFAM" id="SSF51735">
    <property type="entry name" value="NAD(P)-binding Rossmann-fold domains"/>
    <property type="match status" value="1"/>
</dbReference>
<keyword evidence="3" id="KW-1185">Reference proteome</keyword>
<dbReference type="OrthoDB" id="8840764at2"/>
<evidence type="ECO:0000313" key="2">
    <source>
        <dbReference type="EMBL" id="SHN16805.1"/>
    </source>
</evidence>
<dbReference type="NCBIfam" id="NF006162">
    <property type="entry name" value="PRK08306.1"/>
    <property type="match status" value="1"/>
</dbReference>
<name>A0A1M7PI47_9BACI</name>
<reference evidence="2 3" key="1">
    <citation type="submission" date="2016-11" db="EMBL/GenBank/DDBJ databases">
        <authorList>
            <person name="Jaros S."/>
            <person name="Januszkiewicz K."/>
            <person name="Wedrychowicz H."/>
        </authorList>
    </citation>
    <scope>NUCLEOTIDE SEQUENCE [LARGE SCALE GENOMIC DNA]</scope>
    <source>
        <strain evidence="2 3">CGMCC 1.10681</strain>
    </source>
</reference>
<dbReference type="STRING" id="1027249.SAMN05216179_2229"/>
<dbReference type="InterPro" id="IPR007698">
    <property type="entry name" value="AlaDH/PNT_NAD(H)-bd"/>
</dbReference>
<dbReference type="RefSeq" id="WP_073201926.1">
    <property type="nucleotide sequence ID" value="NZ_FRCZ01000004.1"/>
</dbReference>
<gene>
    <name evidence="2" type="ORF">SAMN05216179_2229</name>
</gene>
<dbReference type="NCBIfam" id="TIGR02853">
    <property type="entry name" value="spore_dpaA"/>
    <property type="match status" value="1"/>
</dbReference>
<sequence>MQKKKNIAIIGGDARYLPLIHALNKMSDFRIQILGFEQVEQSYTGVMQSTIDSLETSDLDGVILPITGVDNQGNVETMFSNQPIQLTKQWFQSLPKHCRVFTGISNNTLNEFVSSSNVSLVKLMERNDVAIYNSIPTAEGAIMLAIQHTDITIHHAQVFVFGYGRVGETTADSFAGLGANISVISESESDLARIYQKGWAGYSIDQIEHEIEKCQILINTIPARVIDKSLLEKMNSQAIIIDLASKPGGVNFEFAKKRGIQAIHALGLPGMVAPKTAGEILADRIATLLLSSQ</sequence>
<dbReference type="Gene3D" id="3.40.50.720">
    <property type="entry name" value="NAD(P)-binding Rossmann-like Domain"/>
    <property type="match status" value="1"/>
</dbReference>
<proteinExistence type="predicted"/>
<evidence type="ECO:0000313" key="3">
    <source>
        <dbReference type="Proteomes" id="UP000184184"/>
    </source>
</evidence>